<evidence type="ECO:0000256" key="1">
    <source>
        <dbReference type="SAM" id="Phobius"/>
    </source>
</evidence>
<dbReference type="AlphaFoldDB" id="A0A8H6L0G8"/>
<evidence type="ECO:0000313" key="2">
    <source>
        <dbReference type="EMBL" id="KAF6230882.1"/>
    </source>
</evidence>
<accession>A0A8H6L0G8</accession>
<dbReference type="Proteomes" id="UP000578531">
    <property type="component" value="Unassembled WGS sequence"/>
</dbReference>
<gene>
    <name evidence="2" type="ORF">HO173_010998</name>
</gene>
<feature type="transmembrane region" description="Helical" evidence="1">
    <location>
        <begin position="37"/>
        <end position="56"/>
    </location>
</feature>
<proteinExistence type="predicted"/>
<sequence length="91" mass="10492">MDITCKQTTQLLDPQVPAYPISPDDLAYLVTWNAVDMYNIFIAGSIPTLTPFFTVFSRIHHLRLPPLQPPQRAPQRQRRHNPYIFRCTSGP</sequence>
<reference evidence="2 3" key="1">
    <citation type="journal article" date="2020" name="Genomics">
        <title>Complete, high-quality genomes from long-read metagenomic sequencing of two wolf lichen thalli reveals enigmatic genome architecture.</title>
        <authorList>
            <person name="McKenzie S.K."/>
            <person name="Walston R.F."/>
            <person name="Allen J.L."/>
        </authorList>
    </citation>
    <scope>NUCLEOTIDE SEQUENCE [LARGE SCALE GENOMIC DNA]</scope>
    <source>
        <strain evidence="2">WasteWater2</strain>
    </source>
</reference>
<dbReference type="EMBL" id="JACCJC010000064">
    <property type="protein sequence ID" value="KAF6230882.1"/>
    <property type="molecule type" value="Genomic_DNA"/>
</dbReference>
<evidence type="ECO:0000313" key="3">
    <source>
        <dbReference type="Proteomes" id="UP000578531"/>
    </source>
</evidence>
<keyword evidence="1" id="KW-0472">Membrane</keyword>
<keyword evidence="1" id="KW-0812">Transmembrane</keyword>
<keyword evidence="1" id="KW-1133">Transmembrane helix</keyword>
<comment type="caution">
    <text evidence="2">The sequence shown here is derived from an EMBL/GenBank/DDBJ whole genome shotgun (WGS) entry which is preliminary data.</text>
</comment>
<name>A0A8H6L0G8_9LECA</name>
<organism evidence="2 3">
    <name type="scientific">Letharia columbiana</name>
    <dbReference type="NCBI Taxonomy" id="112416"/>
    <lineage>
        <taxon>Eukaryota</taxon>
        <taxon>Fungi</taxon>
        <taxon>Dikarya</taxon>
        <taxon>Ascomycota</taxon>
        <taxon>Pezizomycotina</taxon>
        <taxon>Lecanoromycetes</taxon>
        <taxon>OSLEUM clade</taxon>
        <taxon>Lecanoromycetidae</taxon>
        <taxon>Lecanorales</taxon>
        <taxon>Lecanorineae</taxon>
        <taxon>Parmeliaceae</taxon>
        <taxon>Letharia</taxon>
    </lineage>
</organism>
<dbReference type="GeneID" id="59292644"/>
<dbReference type="RefSeq" id="XP_037160315.1">
    <property type="nucleotide sequence ID" value="XM_037312883.1"/>
</dbReference>
<keyword evidence="3" id="KW-1185">Reference proteome</keyword>
<protein>
    <submittedName>
        <fullName evidence="2">Uncharacterized protein</fullName>
    </submittedName>
</protein>